<organism evidence="2 3">
    <name type="scientific">Lacrimispora celerecrescens</name>
    <dbReference type="NCBI Taxonomy" id="29354"/>
    <lineage>
        <taxon>Bacteria</taxon>
        <taxon>Bacillati</taxon>
        <taxon>Bacillota</taxon>
        <taxon>Clostridia</taxon>
        <taxon>Lachnospirales</taxon>
        <taxon>Lachnospiraceae</taxon>
        <taxon>Lacrimispora</taxon>
    </lineage>
</organism>
<evidence type="ECO:0000313" key="3">
    <source>
        <dbReference type="Proteomes" id="UP000028525"/>
    </source>
</evidence>
<dbReference type="Proteomes" id="UP000028525">
    <property type="component" value="Unassembled WGS sequence"/>
</dbReference>
<gene>
    <name evidence="2" type="ORF">IO98_18545</name>
</gene>
<dbReference type="Pfam" id="PF11823">
    <property type="entry name" value="Se_S_carrier"/>
    <property type="match status" value="1"/>
</dbReference>
<proteinExistence type="predicted"/>
<keyword evidence="3" id="KW-1185">Reference proteome</keyword>
<accession>A0A084JGZ8</accession>
<dbReference type="OrthoDB" id="3192849at2"/>
<dbReference type="STRING" id="29354.IO98_18545"/>
<reference evidence="2 3" key="1">
    <citation type="submission" date="2014-07" db="EMBL/GenBank/DDBJ databases">
        <title>Draft genome of Clostridium celerecrescens 152B isolated from sediments associated with methane hydrate from Krishna Godavari basin.</title>
        <authorList>
            <person name="Honkalas V.S."/>
            <person name="Dabir A.P."/>
            <person name="Arora P."/>
            <person name="Dhakephalkar P.K."/>
        </authorList>
    </citation>
    <scope>NUCLEOTIDE SEQUENCE [LARGE SCALE GENOMIC DNA]</scope>
    <source>
        <strain evidence="2 3">152B</strain>
    </source>
</reference>
<name>A0A084JGZ8_9FIRM</name>
<feature type="domain" description="Putative Se/S carrier protein-like" evidence="1">
    <location>
        <begin position="8"/>
        <end position="73"/>
    </location>
</feature>
<sequence length="78" mass="8908">MRKKEQKIVITFRTTAEAIAMETQCQKEGIPGRLIPVPRQISSGCGLSWAMPTDWDGNIGQWMEARGLHWDKFGEYLI</sequence>
<protein>
    <recommendedName>
        <fullName evidence="1">Putative Se/S carrier protein-like domain-containing protein</fullName>
    </recommendedName>
</protein>
<dbReference type="RefSeq" id="WP_038283631.1">
    <property type="nucleotide sequence ID" value="NZ_JPME01000025.1"/>
</dbReference>
<dbReference type="EMBL" id="JPME01000025">
    <property type="protein sequence ID" value="KEZ88232.1"/>
    <property type="molecule type" value="Genomic_DNA"/>
</dbReference>
<dbReference type="AlphaFoldDB" id="A0A084JGZ8"/>
<comment type="caution">
    <text evidence="2">The sequence shown here is derived from an EMBL/GenBank/DDBJ whole genome shotgun (WGS) entry which is preliminary data.</text>
</comment>
<evidence type="ECO:0000313" key="2">
    <source>
        <dbReference type="EMBL" id="KEZ88232.1"/>
    </source>
</evidence>
<dbReference type="InterPro" id="IPR021778">
    <property type="entry name" value="Se/S_carrier-like"/>
</dbReference>
<evidence type="ECO:0000259" key="1">
    <source>
        <dbReference type="Pfam" id="PF11823"/>
    </source>
</evidence>